<keyword evidence="5 13" id="KW-0418">Kinase</keyword>
<dbReference type="PANTHER" id="PTHR44899">
    <property type="entry name" value="CAMK FAMILY PROTEIN KINASE"/>
    <property type="match status" value="1"/>
</dbReference>
<dbReference type="EC" id="2.7.11.1" evidence="1"/>
<dbReference type="GO" id="GO:0005524">
    <property type="term" value="F:ATP binding"/>
    <property type="evidence" value="ECO:0007669"/>
    <property type="project" value="UniProtKB-UniRule"/>
</dbReference>
<evidence type="ECO:0000256" key="6">
    <source>
        <dbReference type="ARBA" id="ARBA00022840"/>
    </source>
</evidence>
<keyword evidence="11" id="KW-0175">Coiled coil</keyword>
<feature type="coiled-coil region" evidence="11">
    <location>
        <begin position="396"/>
        <end position="464"/>
    </location>
</feature>
<evidence type="ECO:0000256" key="10">
    <source>
        <dbReference type="RuleBase" id="RU000304"/>
    </source>
</evidence>
<sequence length="499" mass="54509">MALTEPVSAAATVESSLAAATAGISAASSGSLADYVIEKAIGRGHFSTVHRAVRRSDERRVALKKVQIFDMLDAKARDRCLKEVDLLKTLKPHPCIIQYIDSFIDNSELYIVFEWAEHGDLRRLLRRANESKTSLQEVQVWRYFVQVCDGIRHMHEARIMHRDIKPANIFLASNGSVKLGDLGLGRAFSSQTYEALSKVGTPLYMSPEVLDGRGYEWKSDVWSLGCLLYELATLRSPFKAEGDNLYTLFKKISVGKYEALPAHYSPALQSLVQHMIQLDPTRRLDIHATLDLPPLPCAYFTGAPVEAAEAAQLEYLYTLTCWLLQVSVAPGHELWKLVPTASSATYDADAGAACAALLHTLSKAPAPLGSLGAMPPHRLRAARGAEAEADAAAATRDAASEAVANKQQRVDALSSELMNLEDEISRTKAQAAGRGVELSGSQPLDQIRAALRALRLEVKALVVREAMASKTLATRRRAEERAARTRSARGCQESCGCGR</sequence>
<dbReference type="InterPro" id="IPR000719">
    <property type="entry name" value="Prot_kinase_dom"/>
</dbReference>
<evidence type="ECO:0000256" key="4">
    <source>
        <dbReference type="ARBA" id="ARBA00022741"/>
    </source>
</evidence>
<dbReference type="InterPro" id="IPR051131">
    <property type="entry name" value="NEK_Ser/Thr_kinase_NIMA"/>
</dbReference>
<evidence type="ECO:0000256" key="2">
    <source>
        <dbReference type="ARBA" id="ARBA00022527"/>
    </source>
</evidence>
<feature type="binding site" evidence="9">
    <location>
        <position position="64"/>
    </location>
    <ligand>
        <name>ATP</name>
        <dbReference type="ChEBI" id="CHEBI:30616"/>
    </ligand>
</feature>
<evidence type="ECO:0000313" key="13">
    <source>
        <dbReference type="EMBL" id="KOO25476.1"/>
    </source>
</evidence>
<dbReference type="AlphaFoldDB" id="A0A0M0JFW8"/>
<evidence type="ECO:0000259" key="12">
    <source>
        <dbReference type="PROSITE" id="PS50011"/>
    </source>
</evidence>
<dbReference type="InterPro" id="IPR017441">
    <property type="entry name" value="Protein_kinase_ATP_BS"/>
</dbReference>
<organism evidence="13 14">
    <name type="scientific">Chrysochromulina tobinii</name>
    <dbReference type="NCBI Taxonomy" id="1460289"/>
    <lineage>
        <taxon>Eukaryota</taxon>
        <taxon>Haptista</taxon>
        <taxon>Haptophyta</taxon>
        <taxon>Prymnesiophyceae</taxon>
        <taxon>Prymnesiales</taxon>
        <taxon>Chrysochromulinaceae</taxon>
        <taxon>Chrysochromulina</taxon>
    </lineage>
</organism>
<proteinExistence type="inferred from homology"/>
<keyword evidence="14" id="KW-1185">Reference proteome</keyword>
<dbReference type="InterPro" id="IPR011009">
    <property type="entry name" value="Kinase-like_dom_sf"/>
</dbReference>
<dbReference type="GO" id="GO:0004674">
    <property type="term" value="F:protein serine/threonine kinase activity"/>
    <property type="evidence" value="ECO:0007669"/>
    <property type="project" value="UniProtKB-KW"/>
</dbReference>
<dbReference type="OrthoDB" id="248923at2759"/>
<evidence type="ECO:0000256" key="9">
    <source>
        <dbReference type="PROSITE-ProRule" id="PRU10141"/>
    </source>
</evidence>
<dbReference type="PROSITE" id="PS00107">
    <property type="entry name" value="PROTEIN_KINASE_ATP"/>
    <property type="match status" value="1"/>
</dbReference>
<evidence type="ECO:0000313" key="14">
    <source>
        <dbReference type="Proteomes" id="UP000037460"/>
    </source>
</evidence>
<reference evidence="14" key="1">
    <citation type="journal article" date="2015" name="PLoS Genet.">
        <title>Genome Sequence and Transcriptome Analyses of Chrysochromulina tobin: Metabolic Tools for Enhanced Algal Fitness in the Prominent Order Prymnesiales (Haptophyceae).</title>
        <authorList>
            <person name="Hovde B.T."/>
            <person name="Deodato C.R."/>
            <person name="Hunsperger H.M."/>
            <person name="Ryken S.A."/>
            <person name="Yost W."/>
            <person name="Jha R.K."/>
            <person name="Patterson J."/>
            <person name="Monnat R.J. Jr."/>
            <person name="Barlow S.B."/>
            <person name="Starkenburg S.R."/>
            <person name="Cattolico R.A."/>
        </authorList>
    </citation>
    <scope>NUCLEOTIDE SEQUENCE</scope>
    <source>
        <strain evidence="14">CCMP291</strain>
    </source>
</reference>
<dbReference type="Gene3D" id="1.10.510.10">
    <property type="entry name" value="Transferase(Phosphotransferase) domain 1"/>
    <property type="match status" value="1"/>
</dbReference>
<accession>A0A0M0JFW8</accession>
<evidence type="ECO:0000256" key="11">
    <source>
        <dbReference type="SAM" id="Coils"/>
    </source>
</evidence>
<dbReference type="PROSITE" id="PS00108">
    <property type="entry name" value="PROTEIN_KINASE_ST"/>
    <property type="match status" value="1"/>
</dbReference>
<dbReference type="SMART" id="SM00220">
    <property type="entry name" value="S_TKc"/>
    <property type="match status" value="1"/>
</dbReference>
<dbReference type="Proteomes" id="UP000037460">
    <property type="component" value="Unassembled WGS sequence"/>
</dbReference>
<gene>
    <name evidence="13" type="ORF">Ctob_008010</name>
</gene>
<dbReference type="PROSITE" id="PS50011">
    <property type="entry name" value="PROTEIN_KINASE_DOM"/>
    <property type="match status" value="1"/>
</dbReference>
<evidence type="ECO:0000256" key="3">
    <source>
        <dbReference type="ARBA" id="ARBA00022679"/>
    </source>
</evidence>
<comment type="catalytic activity">
    <reaction evidence="8">
        <text>L-seryl-[protein] + ATP = O-phospho-L-seryl-[protein] + ADP + H(+)</text>
        <dbReference type="Rhea" id="RHEA:17989"/>
        <dbReference type="Rhea" id="RHEA-COMP:9863"/>
        <dbReference type="Rhea" id="RHEA-COMP:11604"/>
        <dbReference type="ChEBI" id="CHEBI:15378"/>
        <dbReference type="ChEBI" id="CHEBI:29999"/>
        <dbReference type="ChEBI" id="CHEBI:30616"/>
        <dbReference type="ChEBI" id="CHEBI:83421"/>
        <dbReference type="ChEBI" id="CHEBI:456216"/>
        <dbReference type="EC" id="2.7.11.1"/>
    </reaction>
</comment>
<protein>
    <recommendedName>
        <fullName evidence="1">non-specific serine/threonine protein kinase</fullName>
        <ecNumber evidence="1">2.7.11.1</ecNumber>
    </recommendedName>
</protein>
<evidence type="ECO:0000256" key="8">
    <source>
        <dbReference type="ARBA" id="ARBA00048679"/>
    </source>
</evidence>
<comment type="caution">
    <text evidence="13">The sequence shown here is derived from an EMBL/GenBank/DDBJ whole genome shotgun (WGS) entry which is preliminary data.</text>
</comment>
<keyword evidence="6 9" id="KW-0067">ATP-binding</keyword>
<evidence type="ECO:0000256" key="7">
    <source>
        <dbReference type="ARBA" id="ARBA00047899"/>
    </source>
</evidence>
<evidence type="ECO:0000256" key="5">
    <source>
        <dbReference type="ARBA" id="ARBA00022777"/>
    </source>
</evidence>
<dbReference type="Pfam" id="PF00069">
    <property type="entry name" value="Pkinase"/>
    <property type="match status" value="1"/>
</dbReference>
<dbReference type="EMBL" id="JWZX01002969">
    <property type="protein sequence ID" value="KOO25476.1"/>
    <property type="molecule type" value="Genomic_DNA"/>
</dbReference>
<keyword evidence="3" id="KW-0808">Transferase</keyword>
<keyword evidence="2 10" id="KW-0723">Serine/threonine-protein kinase</keyword>
<feature type="domain" description="Protein kinase" evidence="12">
    <location>
        <begin position="35"/>
        <end position="295"/>
    </location>
</feature>
<dbReference type="PANTHER" id="PTHR44899:SF3">
    <property type="entry name" value="SERINE_THREONINE-PROTEIN KINASE NEK1"/>
    <property type="match status" value="1"/>
</dbReference>
<comment type="catalytic activity">
    <reaction evidence="7">
        <text>L-threonyl-[protein] + ATP = O-phospho-L-threonyl-[protein] + ADP + H(+)</text>
        <dbReference type="Rhea" id="RHEA:46608"/>
        <dbReference type="Rhea" id="RHEA-COMP:11060"/>
        <dbReference type="Rhea" id="RHEA-COMP:11605"/>
        <dbReference type="ChEBI" id="CHEBI:15378"/>
        <dbReference type="ChEBI" id="CHEBI:30013"/>
        <dbReference type="ChEBI" id="CHEBI:30616"/>
        <dbReference type="ChEBI" id="CHEBI:61977"/>
        <dbReference type="ChEBI" id="CHEBI:456216"/>
        <dbReference type="EC" id="2.7.11.1"/>
    </reaction>
</comment>
<dbReference type="InterPro" id="IPR008271">
    <property type="entry name" value="Ser/Thr_kinase_AS"/>
</dbReference>
<keyword evidence="4 9" id="KW-0547">Nucleotide-binding</keyword>
<name>A0A0M0JFW8_9EUKA</name>
<dbReference type="SUPFAM" id="SSF56112">
    <property type="entry name" value="Protein kinase-like (PK-like)"/>
    <property type="match status" value="1"/>
</dbReference>
<evidence type="ECO:0000256" key="1">
    <source>
        <dbReference type="ARBA" id="ARBA00012513"/>
    </source>
</evidence>
<comment type="similarity">
    <text evidence="10">Belongs to the protein kinase superfamily.</text>
</comment>